<name>A0ACC7P0S5_9BACL</name>
<keyword evidence="2" id="KW-1185">Reference proteome</keyword>
<protein>
    <submittedName>
        <fullName evidence="1">S41 family peptidase</fullName>
    </submittedName>
</protein>
<sequence>MMFRGRAVLTFVLLGMFASSILTLTIVGSPEAGVQATSAAVSSTAPGSSLSKDDLKKLSTTFELISSKYLSQVDHDKLMNGAIHGMVNALEDPFTSYMDAQEAKQFDDTIHSSFQGIGAEVSLESGKVTIVSPIKGSPAEKAGLRANDVILTVNGEPLDGLTLTQAVVKIRGPKGTQAKLGVVRTGLTEAIEVIVVRDDIPVETVYGEMVNDTVGKIEIRQFATNTAVRFKEELTRLETKGMKSLIIDVRNNPGGLLPVVVDISENFVAKGKPILQIEDRDGKRAPTLSNGTTAGKQLPVAVLINNGSASASEILAGVFKDTGLGKLVGEKTFGKGTVQMTFEKEMGDGSNIKMTTYKWLTPKGTWIHKTGIEPDVKVDQPAYYHVMPFSKKNELTVDANSDEVKSLQVMLEGLGFKPGRTDGYFSQQTAEVLKQYQNSRSLPATGVANIATMESLENDIITLLKSPANDAQLQEAIRLLNP</sequence>
<evidence type="ECO:0000313" key="2">
    <source>
        <dbReference type="Proteomes" id="UP001631969"/>
    </source>
</evidence>
<reference evidence="1" key="1">
    <citation type="submission" date="2024-12" db="EMBL/GenBank/DDBJ databases">
        <authorList>
            <person name="Wu N."/>
        </authorList>
    </citation>
    <scope>NUCLEOTIDE SEQUENCE</scope>
    <source>
        <strain evidence="1">P15</strain>
    </source>
</reference>
<accession>A0ACC7P0S5</accession>
<gene>
    <name evidence="1" type="ORF">ACI1P1_20300</name>
</gene>
<dbReference type="Proteomes" id="UP001631969">
    <property type="component" value="Unassembled WGS sequence"/>
</dbReference>
<dbReference type="EMBL" id="JBJURJ010000014">
    <property type="protein sequence ID" value="MFM9330636.1"/>
    <property type="molecule type" value="Genomic_DNA"/>
</dbReference>
<organism evidence="1 2">
    <name type="scientific">Paenibacillus mesotrionivorans</name>
    <dbReference type="NCBI Taxonomy" id="3160968"/>
    <lineage>
        <taxon>Bacteria</taxon>
        <taxon>Bacillati</taxon>
        <taxon>Bacillota</taxon>
        <taxon>Bacilli</taxon>
        <taxon>Bacillales</taxon>
        <taxon>Paenibacillaceae</taxon>
        <taxon>Paenibacillus</taxon>
    </lineage>
</organism>
<evidence type="ECO:0000313" key="1">
    <source>
        <dbReference type="EMBL" id="MFM9330636.1"/>
    </source>
</evidence>
<comment type="caution">
    <text evidence="1">The sequence shown here is derived from an EMBL/GenBank/DDBJ whole genome shotgun (WGS) entry which is preliminary data.</text>
</comment>
<proteinExistence type="predicted"/>